<dbReference type="Gene3D" id="3.90.228.10">
    <property type="match status" value="1"/>
</dbReference>
<keyword evidence="3" id="KW-1185">Reference proteome</keyword>
<dbReference type="EMBL" id="CAJNNV010000699">
    <property type="protein sequence ID" value="CAE8583359.1"/>
    <property type="molecule type" value="Genomic_DNA"/>
</dbReference>
<dbReference type="InterPro" id="IPR012317">
    <property type="entry name" value="Poly(ADP-ribose)pol_cat_dom"/>
</dbReference>
<gene>
    <name evidence="2" type="ORF">PGLA1383_LOCUS2332</name>
</gene>
<name>A0A813DCP9_POLGL</name>
<feature type="domain" description="PARP catalytic" evidence="1">
    <location>
        <begin position="4"/>
        <end position="167"/>
    </location>
</feature>
<evidence type="ECO:0000313" key="2">
    <source>
        <dbReference type="EMBL" id="CAE8583359.1"/>
    </source>
</evidence>
<dbReference type="AlphaFoldDB" id="A0A813DCP9"/>
<evidence type="ECO:0000259" key="1">
    <source>
        <dbReference type="Pfam" id="PF00644"/>
    </source>
</evidence>
<reference evidence="2" key="1">
    <citation type="submission" date="2021-02" db="EMBL/GenBank/DDBJ databases">
        <authorList>
            <person name="Dougan E. K."/>
            <person name="Rhodes N."/>
            <person name="Thang M."/>
            <person name="Chan C."/>
        </authorList>
    </citation>
    <scope>NUCLEOTIDE SEQUENCE</scope>
</reference>
<dbReference type="Proteomes" id="UP000654075">
    <property type="component" value="Unassembled WGS sequence"/>
</dbReference>
<evidence type="ECO:0000313" key="3">
    <source>
        <dbReference type="Proteomes" id="UP000654075"/>
    </source>
</evidence>
<organism evidence="2 3">
    <name type="scientific">Polarella glacialis</name>
    <name type="common">Dinoflagellate</name>
    <dbReference type="NCBI Taxonomy" id="89957"/>
    <lineage>
        <taxon>Eukaryota</taxon>
        <taxon>Sar</taxon>
        <taxon>Alveolata</taxon>
        <taxon>Dinophyceae</taxon>
        <taxon>Suessiales</taxon>
        <taxon>Suessiaceae</taxon>
        <taxon>Polarella</taxon>
    </lineage>
</organism>
<dbReference type="SUPFAM" id="SSF56399">
    <property type="entry name" value="ADP-ribosylation"/>
    <property type="match status" value="1"/>
</dbReference>
<protein>
    <recommendedName>
        <fullName evidence="1">PARP catalytic domain-containing protein</fullName>
    </recommendedName>
</protein>
<comment type="caution">
    <text evidence="2">The sequence shown here is derived from an EMBL/GenBank/DDBJ whole genome shotgun (WGS) entry which is preliminary data.</text>
</comment>
<proteinExistence type="predicted"/>
<dbReference type="Pfam" id="PF00644">
    <property type="entry name" value="PARP"/>
    <property type="match status" value="1"/>
</dbReference>
<sequence length="286" mass="31678">MTIVVRRIRRIRNPRLEALYWKKDANAKKAQVNMIRGMFHGTESRLCEIIAEEGFQLPKELGNKTGRFGNAVCLTNQPAVAHEHKSSLGRVRSLLVCDVFPGRVLNANESVVEGTGDEVPDLPGMDLARLQESGFDSVFASSVDGRHLEYAIYDPGRILPCYLVDVDLVGLGESEVAAEESLETKELWAELERLRTAEEGNARLKDLRSTYKKLAAAVQTGSGSNGLRLRAVQRHHDAGLWDRCANRLAQANQVPCSGSGMSRQILRLLFMVHVCVFESCAGSTDW</sequence>
<dbReference type="GO" id="GO:0003950">
    <property type="term" value="F:NAD+ poly-ADP-ribosyltransferase activity"/>
    <property type="evidence" value="ECO:0007669"/>
    <property type="project" value="InterPro"/>
</dbReference>
<accession>A0A813DCP9</accession>